<organism evidence="1 2">
    <name type="scientific">Glarea lozoyensis (strain ATCC 74030 / MF5533)</name>
    <dbReference type="NCBI Taxonomy" id="1104152"/>
    <lineage>
        <taxon>Eukaryota</taxon>
        <taxon>Fungi</taxon>
        <taxon>Dikarya</taxon>
        <taxon>Ascomycota</taxon>
        <taxon>Pezizomycotina</taxon>
        <taxon>Leotiomycetes</taxon>
        <taxon>Helotiales</taxon>
        <taxon>Helotiaceae</taxon>
        <taxon>Glarea</taxon>
    </lineage>
</organism>
<evidence type="ECO:0008006" key="3">
    <source>
        <dbReference type="Google" id="ProtNLM"/>
    </source>
</evidence>
<dbReference type="AlphaFoldDB" id="H0EKR7"/>
<dbReference type="InParanoid" id="H0EKR7"/>
<comment type="caution">
    <text evidence="1">The sequence shown here is derived from an EMBL/GenBank/DDBJ whole genome shotgun (WGS) entry which is preliminary data.</text>
</comment>
<keyword evidence="2" id="KW-1185">Reference proteome</keyword>
<evidence type="ECO:0000313" key="1">
    <source>
        <dbReference type="EMBL" id="EHL00760.1"/>
    </source>
</evidence>
<name>H0EKR7_GLAL7</name>
<sequence>MNDQPNQQEYPADFVAWDDWLHPDPEEGDGVTQHVAIPSHFPGFSMSTPLDDGSPEASMFTSLEDANVLGESQRLEQLALDRPQTSHDLDIERPACTKNNLESHEQLICSGCGEKFKDVSNLKSHWSKSCVDGYKSFVCTYPDCTRPVYAENSHWKTWHNASTSRTLLDIPALIAESNKGFKRKDHLRQHIRDYHHIDEAITATEQEQVPTVFNCPREGCDRIDMNGFESINGWLRGTDMIKHTKKAHPKV</sequence>
<dbReference type="Gene3D" id="3.30.160.60">
    <property type="entry name" value="Classic Zinc Finger"/>
    <property type="match status" value="1"/>
</dbReference>
<accession>H0EKR7</accession>
<gene>
    <name evidence="1" type="ORF">M7I_3146</name>
</gene>
<dbReference type="OrthoDB" id="2687452at2759"/>
<evidence type="ECO:0000313" key="2">
    <source>
        <dbReference type="Proteomes" id="UP000005446"/>
    </source>
</evidence>
<protein>
    <recommendedName>
        <fullName evidence="3">C2H2-type domain-containing protein</fullName>
    </recommendedName>
</protein>
<reference evidence="1 2" key="1">
    <citation type="journal article" date="2012" name="Eukaryot. Cell">
        <title>Genome sequence of the fungus Glarea lozoyensis: the first genome sequence of a species from the Helotiaceae family.</title>
        <authorList>
            <person name="Youssar L."/>
            <person name="Gruening B.A."/>
            <person name="Erxleben A."/>
            <person name="Guenther S."/>
            <person name="Huettel W."/>
        </authorList>
    </citation>
    <scope>NUCLEOTIDE SEQUENCE [LARGE SCALE GENOMIC DNA]</scope>
    <source>
        <strain evidence="2">ATCC 74030 / MF5533</strain>
    </source>
</reference>
<dbReference type="HOGENOM" id="CLU_1107232_0_0_1"/>
<dbReference type="EMBL" id="AGUE01000073">
    <property type="protein sequence ID" value="EHL00760.1"/>
    <property type="molecule type" value="Genomic_DNA"/>
</dbReference>
<dbReference type="Proteomes" id="UP000005446">
    <property type="component" value="Unassembled WGS sequence"/>
</dbReference>
<proteinExistence type="predicted"/>